<gene>
    <name evidence="1" type="ORF">Zm00014a_005308</name>
</gene>
<name>A0A3L6F491_MAIZE</name>
<dbReference type="EMBL" id="NCVQ01000005">
    <property type="protein sequence ID" value="PWZ27915.1"/>
    <property type="molecule type" value="Genomic_DNA"/>
</dbReference>
<protein>
    <submittedName>
        <fullName evidence="1">Uncharacterized protein</fullName>
    </submittedName>
</protein>
<reference evidence="1" key="1">
    <citation type="journal article" date="2018" name="Nat. Genet.">
        <title>Extensive intraspecific gene order and gene structural variations between Mo17 and other maize genomes.</title>
        <authorList>
            <person name="Sun S."/>
            <person name="Zhou Y."/>
            <person name="Chen J."/>
            <person name="Shi J."/>
            <person name="Zhao H."/>
            <person name="Zhao H."/>
            <person name="Song W."/>
            <person name="Zhang M."/>
            <person name="Cui Y."/>
            <person name="Dong X."/>
            <person name="Liu H."/>
            <person name="Ma X."/>
            <person name="Jiao Y."/>
            <person name="Wang B."/>
            <person name="Wei X."/>
            <person name="Stein J.C."/>
            <person name="Glaubitz J.C."/>
            <person name="Lu F."/>
            <person name="Yu G."/>
            <person name="Liang C."/>
            <person name="Fengler K."/>
            <person name="Li B."/>
            <person name="Rafalski A."/>
            <person name="Schnable P.S."/>
            <person name="Ware D.H."/>
            <person name="Buckler E.S."/>
            <person name="Lai J."/>
        </authorList>
    </citation>
    <scope>NUCLEOTIDE SEQUENCE [LARGE SCALE GENOMIC DNA]</scope>
    <source>
        <tissue evidence="1">Seedling</tissue>
    </source>
</reference>
<accession>A0A3L6F491</accession>
<proteinExistence type="predicted"/>
<comment type="caution">
    <text evidence="1">The sequence shown here is derived from an EMBL/GenBank/DDBJ whole genome shotgun (WGS) entry which is preliminary data.</text>
</comment>
<organism evidence="1">
    <name type="scientific">Zea mays</name>
    <name type="common">Maize</name>
    <dbReference type="NCBI Taxonomy" id="4577"/>
    <lineage>
        <taxon>Eukaryota</taxon>
        <taxon>Viridiplantae</taxon>
        <taxon>Streptophyta</taxon>
        <taxon>Embryophyta</taxon>
        <taxon>Tracheophyta</taxon>
        <taxon>Spermatophyta</taxon>
        <taxon>Magnoliopsida</taxon>
        <taxon>Liliopsida</taxon>
        <taxon>Poales</taxon>
        <taxon>Poaceae</taxon>
        <taxon>PACMAD clade</taxon>
        <taxon>Panicoideae</taxon>
        <taxon>Andropogonodae</taxon>
        <taxon>Andropogoneae</taxon>
        <taxon>Tripsacinae</taxon>
        <taxon>Zea</taxon>
    </lineage>
</organism>
<evidence type="ECO:0000313" key="1">
    <source>
        <dbReference type="EMBL" id="PWZ27915.1"/>
    </source>
</evidence>
<sequence>MWERCVACGFLSCWGLCGFPRSIDKGPMVGEK</sequence>
<dbReference type="Proteomes" id="UP000251960">
    <property type="component" value="Chromosome 4"/>
</dbReference>
<dbReference type="AlphaFoldDB" id="A0A3L6F491"/>